<dbReference type="AlphaFoldDB" id="A0A0D5C388"/>
<gene>
    <name evidence="1" type="ORF">NADRNF5_1603</name>
</gene>
<proteinExistence type="predicted"/>
<protein>
    <submittedName>
        <fullName evidence="1">Uncharacterized protein</fullName>
    </submittedName>
</protein>
<dbReference type="GeneID" id="24820776"/>
<dbReference type="EMBL" id="CP011070">
    <property type="protein sequence ID" value="AJW71284.1"/>
    <property type="molecule type" value="Genomic_DNA"/>
</dbReference>
<dbReference type="HOGENOM" id="CLU_1901829_0_0_2"/>
<reference evidence="2" key="1">
    <citation type="submission" date="2015-03" db="EMBL/GenBank/DDBJ databases">
        <title>Characterization of two novel Thaumarchaeota isolated from the Northern Adriatic Sea.</title>
        <authorList>
            <person name="Bayer B."/>
            <person name="Vojvoda J."/>
            <person name="Offre P."/>
            <person name="Srivastava A."/>
            <person name="Elisabeth N."/>
            <person name="Garcia J.A.L."/>
            <person name="Schleper C."/>
            <person name="Herndl G.J."/>
        </authorList>
    </citation>
    <scope>NUCLEOTIDE SEQUENCE [LARGE SCALE GENOMIC DNA]</scope>
    <source>
        <strain evidence="2">NF5</strain>
    </source>
</reference>
<accession>A0A0D5C388</accession>
<dbReference type="Proteomes" id="UP000032408">
    <property type="component" value="Chromosome"/>
</dbReference>
<keyword evidence="2" id="KW-1185">Reference proteome</keyword>
<sequence length="139" mass="16557">MINPELMRLLETSDVLDVLGDAVSYQLQKIHNVQRTNEGRDWYDELPKIVKGKFDSYREDYEHLSRILKLEPEQIKTEMNKGYYYWRLLRSACHTYRNDLIEYDQQLSQEFNLQVTEAISDNAVLNDCIEVLDQHAIEK</sequence>
<evidence type="ECO:0000313" key="2">
    <source>
        <dbReference type="Proteomes" id="UP000032408"/>
    </source>
</evidence>
<organism evidence="1 2">
    <name type="scientific">Nitrosopumilus adriaticus</name>
    <dbReference type="NCBI Taxonomy" id="1580092"/>
    <lineage>
        <taxon>Archaea</taxon>
        <taxon>Nitrososphaerota</taxon>
        <taxon>Nitrososphaeria</taxon>
        <taxon>Nitrosopumilales</taxon>
        <taxon>Nitrosopumilaceae</taxon>
        <taxon>Nitrosopumilus</taxon>
    </lineage>
</organism>
<dbReference type="RefSeq" id="WP_237089242.1">
    <property type="nucleotide sequence ID" value="NZ_CP011070.1"/>
</dbReference>
<reference evidence="1 2" key="2">
    <citation type="journal article" date="2016" name="ISME J.">
        <title>Physiological and genomic characterization of two novel marine thaumarchaeal strains indicates niche differentiation.</title>
        <authorList>
            <person name="Bayer B."/>
            <person name="Vojvoda J."/>
            <person name="Offre P."/>
            <person name="Alves R.J."/>
            <person name="Elisabeth N.H."/>
            <person name="Garcia J.A."/>
            <person name="Volland J.M."/>
            <person name="Srivastava A."/>
            <person name="Schleper C."/>
            <person name="Herndl G.J."/>
        </authorList>
    </citation>
    <scope>NUCLEOTIDE SEQUENCE [LARGE SCALE GENOMIC DNA]</scope>
    <source>
        <strain evidence="1 2">NF5</strain>
    </source>
</reference>
<dbReference type="STRING" id="1580092.NADRNF5_1603"/>
<dbReference type="KEGG" id="nin:NADRNF5_1603"/>
<name>A0A0D5C388_9ARCH</name>
<evidence type="ECO:0000313" key="1">
    <source>
        <dbReference type="EMBL" id="AJW71284.1"/>
    </source>
</evidence>